<keyword evidence="2" id="KW-0812">Transmembrane</keyword>
<dbReference type="GeneID" id="100535208"/>
<dbReference type="GO" id="GO:0016020">
    <property type="term" value="C:membrane"/>
    <property type="evidence" value="ECO:0007669"/>
    <property type="project" value="InterPro"/>
</dbReference>
<dbReference type="InterPro" id="IPR008983">
    <property type="entry name" value="Tumour_necrosis_fac-like_dom"/>
</dbReference>
<dbReference type="Proteomes" id="UP000000437">
    <property type="component" value="Chromosome 5"/>
</dbReference>
<evidence type="ECO:0000256" key="1">
    <source>
        <dbReference type="ARBA" id="ARBA00008670"/>
    </source>
</evidence>
<dbReference type="RefSeq" id="XP_003198686.2">
    <property type="nucleotide sequence ID" value="XM_003198638.6"/>
</dbReference>
<dbReference type="SUPFAM" id="SSF49842">
    <property type="entry name" value="TNF-like"/>
    <property type="match status" value="1"/>
</dbReference>
<comment type="similarity">
    <text evidence="1">Belongs to the tumor necrosis factor family.</text>
</comment>
<keyword evidence="4" id="KW-1185">Reference proteome</keyword>
<dbReference type="InterPro" id="IPR006052">
    <property type="entry name" value="TNF_dom"/>
</dbReference>
<dbReference type="Gene3D" id="2.60.120.40">
    <property type="match status" value="1"/>
</dbReference>
<keyword evidence="2" id="KW-1133">Transmembrane helix</keyword>
<gene>
    <name evidence="5 6" type="primary">LOC100535208</name>
</gene>
<proteinExistence type="inferred from homology"/>
<feature type="domain" description="THD" evidence="3">
    <location>
        <begin position="97"/>
        <end position="220"/>
    </location>
</feature>
<dbReference type="Pfam" id="PF00229">
    <property type="entry name" value="TNF"/>
    <property type="match status" value="1"/>
</dbReference>
<keyword evidence="2" id="KW-0472">Membrane</keyword>
<evidence type="ECO:0000313" key="6">
    <source>
        <dbReference type="RefSeq" id="XP_021332173.1"/>
    </source>
</evidence>
<accession>A0A8M1RLY1</accession>
<dbReference type="GO" id="GO:0005164">
    <property type="term" value="F:tumor necrosis factor receptor binding"/>
    <property type="evidence" value="ECO:0007669"/>
    <property type="project" value="InterPro"/>
</dbReference>
<name>A0A8M1RLY1_DANRE</name>
<evidence type="ECO:0000313" key="4">
    <source>
        <dbReference type="Proteomes" id="UP000000437"/>
    </source>
</evidence>
<dbReference type="GO" id="GO:0006955">
    <property type="term" value="P:immune response"/>
    <property type="evidence" value="ECO:0007669"/>
    <property type="project" value="InterPro"/>
</dbReference>
<protein>
    <recommendedName>
        <fullName evidence="3">THD domain-containing protein</fullName>
    </recommendedName>
</protein>
<reference evidence="4" key="1">
    <citation type="journal article" date="2013" name="Nature">
        <title>The zebrafish reference genome sequence and its relationship to the human genome.</title>
        <authorList>
            <consortium name="Genome Reference Consortium Zebrafish"/>
            <person name="Howe K."/>
            <person name="Clark M.D."/>
            <person name="Torroja C.F."/>
            <person name="Torrance J."/>
            <person name="Berthelot C."/>
            <person name="Muffato M."/>
            <person name="Collins J.E."/>
            <person name="Humphray S."/>
            <person name="McLaren K."/>
            <person name="Matthews L."/>
            <person name="McLaren S."/>
            <person name="Sealy I."/>
            <person name="Caccamo M."/>
            <person name="Churcher C."/>
            <person name="Scott C."/>
            <person name="Barrett J.C."/>
            <person name="Koch R."/>
            <person name="Rauch G.J."/>
            <person name="White S."/>
            <person name="Chow W."/>
            <person name="Kilian B."/>
            <person name="Quintais L.T."/>
            <person name="Guerra-Assuncao J.A."/>
            <person name="Zhou Y."/>
            <person name="Gu Y."/>
            <person name="Yen J."/>
            <person name="Vogel J.H."/>
            <person name="Eyre T."/>
            <person name="Redmond S."/>
            <person name="Banerjee R."/>
            <person name="Chi J."/>
            <person name="Fu B."/>
            <person name="Langley E."/>
            <person name="Maguire S.F."/>
            <person name="Laird G.K."/>
            <person name="Lloyd D."/>
            <person name="Kenyon E."/>
            <person name="Donaldson S."/>
            <person name="Sehra H."/>
            <person name="Almeida-King J."/>
            <person name="Loveland J."/>
            <person name="Trevanion S."/>
            <person name="Jones M."/>
            <person name="Quail M."/>
            <person name="Willey D."/>
            <person name="Hunt A."/>
            <person name="Burton J."/>
            <person name="Sims S."/>
            <person name="McLay K."/>
            <person name="Plumb B."/>
            <person name="Davis J."/>
            <person name="Clee C."/>
            <person name="Oliver K."/>
            <person name="Clark R."/>
            <person name="Riddle C."/>
            <person name="Elliot D."/>
            <person name="Eliott D."/>
            <person name="Threadgold G."/>
            <person name="Harden G."/>
            <person name="Ware D."/>
            <person name="Begum S."/>
            <person name="Mortimore B."/>
            <person name="Mortimer B."/>
            <person name="Kerry G."/>
            <person name="Heath P."/>
            <person name="Phillimore B."/>
            <person name="Tracey A."/>
            <person name="Corby N."/>
            <person name="Dunn M."/>
            <person name="Johnson C."/>
            <person name="Wood J."/>
            <person name="Clark S."/>
            <person name="Pelan S."/>
            <person name="Griffiths G."/>
            <person name="Smith M."/>
            <person name="Glithero R."/>
            <person name="Howden P."/>
            <person name="Barker N."/>
            <person name="Lloyd C."/>
            <person name="Stevens C."/>
            <person name="Harley J."/>
            <person name="Holt K."/>
            <person name="Panagiotidis G."/>
            <person name="Lovell J."/>
            <person name="Beasley H."/>
            <person name="Henderson C."/>
            <person name="Gordon D."/>
            <person name="Auger K."/>
            <person name="Wright D."/>
            <person name="Collins J."/>
            <person name="Raisen C."/>
            <person name="Dyer L."/>
            <person name="Leung K."/>
            <person name="Robertson L."/>
            <person name="Ambridge K."/>
            <person name="Leongamornlert D."/>
            <person name="McGuire S."/>
            <person name="Gilderthorp R."/>
            <person name="Griffiths C."/>
            <person name="Manthravadi D."/>
            <person name="Nichol S."/>
            <person name="Barker G."/>
            <person name="Whitehead S."/>
            <person name="Kay M."/>
            <person name="Brown J."/>
            <person name="Murnane C."/>
            <person name="Gray E."/>
            <person name="Humphries M."/>
            <person name="Sycamore N."/>
            <person name="Barker D."/>
            <person name="Saunders D."/>
            <person name="Wallis J."/>
            <person name="Babbage A."/>
            <person name="Hammond S."/>
            <person name="Mashreghi-Mohammadi M."/>
            <person name="Barr L."/>
            <person name="Martin S."/>
            <person name="Wray P."/>
            <person name="Ellington A."/>
            <person name="Matthews N."/>
            <person name="Ellwood M."/>
            <person name="Woodmansey R."/>
            <person name="Clark G."/>
            <person name="Cooper J."/>
            <person name="Cooper J."/>
            <person name="Tromans A."/>
            <person name="Grafham D."/>
            <person name="Skuce C."/>
            <person name="Pandian R."/>
            <person name="Andrews R."/>
            <person name="Harrison E."/>
            <person name="Kimberley A."/>
            <person name="Garnett J."/>
            <person name="Fosker N."/>
            <person name="Hall R."/>
            <person name="Garner P."/>
            <person name="Kelly D."/>
            <person name="Bird C."/>
            <person name="Palmer S."/>
            <person name="Gehring I."/>
            <person name="Berger A."/>
            <person name="Dooley C.M."/>
            <person name="Ersan-Urun Z."/>
            <person name="Eser C."/>
            <person name="Geiger H."/>
            <person name="Geisler M."/>
            <person name="Karotki L."/>
            <person name="Kirn A."/>
            <person name="Konantz J."/>
            <person name="Konantz M."/>
            <person name="Oberlander M."/>
            <person name="Rudolph-Geiger S."/>
            <person name="Teucke M."/>
            <person name="Lanz C."/>
            <person name="Raddatz G."/>
            <person name="Osoegawa K."/>
            <person name="Zhu B."/>
            <person name="Rapp A."/>
            <person name="Widaa S."/>
            <person name="Langford C."/>
            <person name="Yang F."/>
            <person name="Schuster S.C."/>
            <person name="Carter N.P."/>
            <person name="Harrow J."/>
            <person name="Ning Z."/>
            <person name="Herrero J."/>
            <person name="Searle S.M."/>
            <person name="Enright A."/>
            <person name="Geisler R."/>
            <person name="Plasterk R.H."/>
            <person name="Lee C."/>
            <person name="Westerfield M."/>
            <person name="de Jong P.J."/>
            <person name="Zon L.I."/>
            <person name="Postlethwait J.H."/>
            <person name="Nusslein-Volhard C."/>
            <person name="Hubbard T.J."/>
            <person name="Roest Crollius H."/>
            <person name="Rogers J."/>
            <person name="Stemple D.L."/>
        </authorList>
    </citation>
    <scope>NUCLEOTIDE SEQUENCE [LARGE SCALE GENOMIC DNA]</scope>
</reference>
<organism evidence="4 5">
    <name type="scientific">Danio rerio</name>
    <name type="common">Zebrafish</name>
    <name type="synonym">Brachydanio rerio</name>
    <dbReference type="NCBI Taxonomy" id="7955"/>
    <lineage>
        <taxon>Eukaryota</taxon>
        <taxon>Metazoa</taxon>
        <taxon>Chordata</taxon>
        <taxon>Craniata</taxon>
        <taxon>Vertebrata</taxon>
        <taxon>Euteleostomi</taxon>
        <taxon>Actinopterygii</taxon>
        <taxon>Neopterygii</taxon>
        <taxon>Teleostei</taxon>
        <taxon>Ostariophysi</taxon>
        <taxon>Cypriniformes</taxon>
        <taxon>Danionidae</taxon>
        <taxon>Danioninae</taxon>
        <taxon>Danio</taxon>
    </lineage>
</organism>
<sequence length="225" mass="26290">MAQMEMVEFGVEQGQMLQVLMRHCQTMKRQETRLRLATALLLTAFLATSLWLQFHSNTSTDSFAGAHTEALKAKKTHKRQSVHLEPKSKSSPEKQLLEWYWRNESPYLDNFNLKNATELHISKKGLYLINLKMSYRIAYGQCQDNTDKIMTLEVNVTQEHSNYEGERVILKGSESMLCSEYWLQSMTLSRPIMLEDNSSLRVRIKKDNFKFVSWSETTYLDVTYL</sequence>
<dbReference type="OrthoDB" id="9936525at2759"/>
<reference evidence="5 6" key="2">
    <citation type="submission" date="2025-04" db="UniProtKB">
        <authorList>
            <consortium name="RefSeq"/>
        </authorList>
    </citation>
    <scope>IDENTIFICATION</scope>
    <source>
        <strain evidence="5 6">Tuebingen</strain>
    </source>
</reference>
<evidence type="ECO:0000313" key="5">
    <source>
        <dbReference type="RefSeq" id="XP_003198686.2"/>
    </source>
</evidence>
<dbReference type="RefSeq" id="XP_021332173.1">
    <property type="nucleotide sequence ID" value="XM_021476498.2"/>
</dbReference>
<dbReference type="AlphaFoldDB" id="A0A8M1RLY1"/>
<feature type="transmembrane region" description="Helical" evidence="2">
    <location>
        <begin position="36"/>
        <end position="54"/>
    </location>
</feature>
<evidence type="ECO:0000259" key="3">
    <source>
        <dbReference type="Pfam" id="PF00229"/>
    </source>
</evidence>
<dbReference type="KEGG" id="dre:100535208"/>
<evidence type="ECO:0000256" key="2">
    <source>
        <dbReference type="SAM" id="Phobius"/>
    </source>
</evidence>